<dbReference type="InterPro" id="IPR035906">
    <property type="entry name" value="MetI-like_sf"/>
</dbReference>
<comment type="similarity">
    <text evidence="7">Belongs to the binding-protein-dependent transport system permease family.</text>
</comment>
<sequence length="246" mass="27948">MKQWRKAGIIIFWLLLWELFAGLVNNSFLLVGPIESVKALSRLLQQQEFYGILWKSSRGILSAYLLSFLLALILSYLSYRNSLLEDFLKPGVFVLRSLPVASFIIILLFFLGRDKLSFTISGFMSFPIFYINLLEGFHKTDHKLLEMAEVFHFSLYRRLRYIHLPAVYPLLLGAAKLAMGLSWKSGIAAELIGQVGKSIGYQLMEAKVSLEMADVFAWSIVIIALSQCWEILVILLIKGLCRKGCA</sequence>
<dbReference type="Pfam" id="PF00528">
    <property type="entry name" value="BPD_transp_1"/>
    <property type="match status" value="1"/>
</dbReference>
<dbReference type="EMBL" id="JACHHH010000010">
    <property type="protein sequence ID" value="MBB6041915.1"/>
    <property type="molecule type" value="Genomic_DNA"/>
</dbReference>
<protein>
    <submittedName>
        <fullName evidence="9">NitT/TauT family transport system permease protein</fullName>
    </submittedName>
</protein>
<dbReference type="RefSeq" id="WP_183684462.1">
    <property type="nucleotide sequence ID" value="NZ_JACHHH010000010.1"/>
</dbReference>
<keyword evidence="2 7" id="KW-0813">Transport</keyword>
<keyword evidence="3" id="KW-1003">Cell membrane</keyword>
<gene>
    <name evidence="9" type="ORF">HNQ46_001906</name>
</gene>
<feature type="transmembrane region" description="Helical" evidence="7">
    <location>
        <begin position="116"/>
        <end position="134"/>
    </location>
</feature>
<evidence type="ECO:0000313" key="10">
    <source>
        <dbReference type="Proteomes" id="UP000522163"/>
    </source>
</evidence>
<dbReference type="GO" id="GO:0005886">
    <property type="term" value="C:plasma membrane"/>
    <property type="evidence" value="ECO:0007669"/>
    <property type="project" value="UniProtKB-SubCell"/>
</dbReference>
<keyword evidence="5 7" id="KW-1133">Transmembrane helix</keyword>
<organism evidence="9 10">
    <name type="scientific">Oribacterium sinus</name>
    <dbReference type="NCBI Taxonomy" id="237576"/>
    <lineage>
        <taxon>Bacteria</taxon>
        <taxon>Bacillati</taxon>
        <taxon>Bacillota</taxon>
        <taxon>Clostridia</taxon>
        <taxon>Lachnospirales</taxon>
        <taxon>Lachnospiraceae</taxon>
        <taxon>Oribacterium</taxon>
    </lineage>
</organism>
<feature type="domain" description="ABC transmembrane type-1" evidence="8">
    <location>
        <begin position="53"/>
        <end position="233"/>
    </location>
</feature>
<evidence type="ECO:0000256" key="3">
    <source>
        <dbReference type="ARBA" id="ARBA00022475"/>
    </source>
</evidence>
<feature type="transmembrane region" description="Helical" evidence="7">
    <location>
        <begin position="59"/>
        <end position="79"/>
    </location>
</feature>
<keyword evidence="6 7" id="KW-0472">Membrane</keyword>
<comment type="caution">
    <text evidence="9">The sequence shown here is derived from an EMBL/GenBank/DDBJ whole genome shotgun (WGS) entry which is preliminary data.</text>
</comment>
<evidence type="ECO:0000256" key="2">
    <source>
        <dbReference type="ARBA" id="ARBA00022448"/>
    </source>
</evidence>
<feature type="transmembrane region" description="Helical" evidence="7">
    <location>
        <begin position="91"/>
        <end position="110"/>
    </location>
</feature>
<dbReference type="PROSITE" id="PS50928">
    <property type="entry name" value="ABC_TM1"/>
    <property type="match status" value="1"/>
</dbReference>
<evidence type="ECO:0000256" key="5">
    <source>
        <dbReference type="ARBA" id="ARBA00022989"/>
    </source>
</evidence>
<feature type="transmembrane region" description="Helical" evidence="7">
    <location>
        <begin position="215"/>
        <end position="237"/>
    </location>
</feature>
<feature type="transmembrane region" description="Helical" evidence="7">
    <location>
        <begin position="161"/>
        <end position="183"/>
    </location>
</feature>
<evidence type="ECO:0000256" key="6">
    <source>
        <dbReference type="ARBA" id="ARBA00023136"/>
    </source>
</evidence>
<dbReference type="PANTHER" id="PTHR30151">
    <property type="entry name" value="ALKANE SULFONATE ABC TRANSPORTER-RELATED, MEMBRANE SUBUNIT"/>
    <property type="match status" value="1"/>
</dbReference>
<dbReference type="Gene3D" id="1.10.3720.10">
    <property type="entry name" value="MetI-like"/>
    <property type="match status" value="1"/>
</dbReference>
<evidence type="ECO:0000256" key="4">
    <source>
        <dbReference type="ARBA" id="ARBA00022692"/>
    </source>
</evidence>
<dbReference type="GO" id="GO:0055085">
    <property type="term" value="P:transmembrane transport"/>
    <property type="evidence" value="ECO:0007669"/>
    <property type="project" value="InterPro"/>
</dbReference>
<proteinExistence type="inferred from homology"/>
<dbReference type="Proteomes" id="UP000522163">
    <property type="component" value="Unassembled WGS sequence"/>
</dbReference>
<evidence type="ECO:0000259" key="8">
    <source>
        <dbReference type="PROSITE" id="PS50928"/>
    </source>
</evidence>
<dbReference type="InterPro" id="IPR000515">
    <property type="entry name" value="MetI-like"/>
</dbReference>
<reference evidence="9 10" key="1">
    <citation type="submission" date="2020-08" db="EMBL/GenBank/DDBJ databases">
        <title>Genomic Encyclopedia of Type Strains, Phase IV (KMG-IV): sequencing the most valuable type-strain genomes for metagenomic binning, comparative biology and taxonomic classification.</title>
        <authorList>
            <person name="Goeker M."/>
        </authorList>
    </citation>
    <scope>NUCLEOTIDE SEQUENCE [LARGE SCALE GENOMIC DNA]</scope>
    <source>
        <strain evidence="9 10">DSM 17245</strain>
    </source>
</reference>
<dbReference type="GeneID" id="85015439"/>
<dbReference type="PANTHER" id="PTHR30151:SF0">
    <property type="entry name" value="ABC TRANSPORTER PERMEASE PROTEIN MJ0413-RELATED"/>
    <property type="match status" value="1"/>
</dbReference>
<comment type="subcellular location">
    <subcellularLocation>
        <location evidence="1 7">Cell membrane</location>
        <topology evidence="1 7">Multi-pass membrane protein</topology>
    </subcellularLocation>
</comment>
<dbReference type="CDD" id="cd06261">
    <property type="entry name" value="TM_PBP2"/>
    <property type="match status" value="1"/>
</dbReference>
<evidence type="ECO:0000256" key="1">
    <source>
        <dbReference type="ARBA" id="ARBA00004651"/>
    </source>
</evidence>
<dbReference type="AlphaFoldDB" id="A0A7W9W2G0"/>
<accession>A0A7W9W2G0</accession>
<keyword evidence="4 7" id="KW-0812">Transmembrane</keyword>
<evidence type="ECO:0000256" key="7">
    <source>
        <dbReference type="RuleBase" id="RU363032"/>
    </source>
</evidence>
<name>A0A7W9W2G0_9FIRM</name>
<dbReference type="SUPFAM" id="SSF161098">
    <property type="entry name" value="MetI-like"/>
    <property type="match status" value="1"/>
</dbReference>
<evidence type="ECO:0000313" key="9">
    <source>
        <dbReference type="EMBL" id="MBB6041915.1"/>
    </source>
</evidence>